<keyword evidence="2 4" id="KW-1133">Transmembrane helix</keyword>
<evidence type="ECO:0000256" key="2">
    <source>
        <dbReference type="ARBA" id="ARBA00022989"/>
    </source>
</evidence>
<dbReference type="EMBL" id="JAASRM010000001">
    <property type="protein sequence ID" value="NIK88274.1"/>
    <property type="molecule type" value="Genomic_DNA"/>
</dbReference>
<dbReference type="Pfam" id="PF04588">
    <property type="entry name" value="HIG_1_N"/>
    <property type="match status" value="1"/>
</dbReference>
<evidence type="ECO:0000256" key="3">
    <source>
        <dbReference type="ARBA" id="ARBA00023136"/>
    </source>
</evidence>
<dbReference type="RefSeq" id="WP_167082465.1">
    <property type="nucleotide sequence ID" value="NZ_BAAADC010000001.1"/>
</dbReference>
<evidence type="ECO:0000256" key="1">
    <source>
        <dbReference type="ARBA" id="ARBA00022692"/>
    </source>
</evidence>
<keyword evidence="3 4" id="KW-0472">Membrane</keyword>
<gene>
    <name evidence="6" type="ORF">FHS83_001592</name>
</gene>
<reference evidence="6 7" key="1">
    <citation type="submission" date="2020-03" db="EMBL/GenBank/DDBJ databases">
        <title>Genomic Encyclopedia of Type Strains, Phase IV (KMG-IV): sequencing the most valuable type-strain genomes for metagenomic binning, comparative biology and taxonomic classification.</title>
        <authorList>
            <person name="Goeker M."/>
        </authorList>
    </citation>
    <scope>NUCLEOTIDE SEQUENCE [LARGE SCALE GENOMIC DNA]</scope>
    <source>
        <strain evidence="6 7">DSM 19867</strain>
    </source>
</reference>
<evidence type="ECO:0000259" key="5">
    <source>
        <dbReference type="PROSITE" id="PS51503"/>
    </source>
</evidence>
<dbReference type="InterPro" id="IPR007667">
    <property type="entry name" value="Hypoxia_induced_domain"/>
</dbReference>
<evidence type="ECO:0000313" key="7">
    <source>
        <dbReference type="Proteomes" id="UP000570514"/>
    </source>
</evidence>
<feature type="transmembrane region" description="Helical" evidence="4">
    <location>
        <begin position="6"/>
        <end position="28"/>
    </location>
</feature>
<evidence type="ECO:0000256" key="4">
    <source>
        <dbReference type="SAM" id="Phobius"/>
    </source>
</evidence>
<sequence length="64" mass="6552">MAGNIAILVMLGIVAVILLGGIAVMALGGEASAKWSNVLMRYRILAQAIALVVIGLVVYVASGR</sequence>
<feature type="domain" description="HIG1" evidence="5">
    <location>
        <begin position="1"/>
        <end position="64"/>
    </location>
</feature>
<proteinExistence type="predicted"/>
<protein>
    <submittedName>
        <fullName evidence="6">Heme/copper-type cytochrome/quinol oxidase subunit 2</fullName>
    </submittedName>
</protein>
<name>A0A846MXH4_9PROT</name>
<evidence type="ECO:0000313" key="6">
    <source>
        <dbReference type="EMBL" id="NIK88274.1"/>
    </source>
</evidence>
<feature type="transmembrane region" description="Helical" evidence="4">
    <location>
        <begin position="40"/>
        <end position="61"/>
    </location>
</feature>
<accession>A0A846MXH4</accession>
<organism evidence="6 7">
    <name type="scientific">Rhizomicrobium palustre</name>
    <dbReference type="NCBI Taxonomy" id="189966"/>
    <lineage>
        <taxon>Bacteria</taxon>
        <taxon>Pseudomonadati</taxon>
        <taxon>Pseudomonadota</taxon>
        <taxon>Alphaproteobacteria</taxon>
        <taxon>Micropepsales</taxon>
        <taxon>Micropepsaceae</taxon>
        <taxon>Rhizomicrobium</taxon>
    </lineage>
</organism>
<dbReference type="Proteomes" id="UP000570514">
    <property type="component" value="Unassembled WGS sequence"/>
</dbReference>
<dbReference type="AlphaFoldDB" id="A0A846MXH4"/>
<dbReference type="PROSITE" id="PS51503">
    <property type="entry name" value="HIG1"/>
    <property type="match status" value="1"/>
</dbReference>
<keyword evidence="7" id="KW-1185">Reference proteome</keyword>
<comment type="caution">
    <text evidence="6">The sequence shown here is derived from an EMBL/GenBank/DDBJ whole genome shotgun (WGS) entry which is preliminary data.</text>
</comment>
<keyword evidence="1 4" id="KW-0812">Transmembrane</keyword>